<evidence type="ECO:0000313" key="1">
    <source>
        <dbReference type="EMBL" id="TYP78076.1"/>
    </source>
</evidence>
<reference evidence="1 2" key="1">
    <citation type="submission" date="2019-07" db="EMBL/GenBank/DDBJ databases">
        <title>Genomic Encyclopedia of Type Strains, Phase III (KMG-III): the genomes of soil and plant-associated and newly described type strains.</title>
        <authorList>
            <person name="Whitman W."/>
        </authorList>
    </citation>
    <scope>NUCLEOTIDE SEQUENCE [LARGE SCALE GENOMIC DNA]</scope>
    <source>
        <strain evidence="1 2">BL24</strain>
    </source>
</reference>
<protein>
    <submittedName>
        <fullName evidence="1">Uncharacterized protein</fullName>
    </submittedName>
</protein>
<dbReference type="AlphaFoldDB" id="A0A5S5CIP3"/>
<gene>
    <name evidence="1" type="ORF">BCM02_102653</name>
</gene>
<dbReference type="EMBL" id="VNHS01000002">
    <property type="protein sequence ID" value="TYP78076.1"/>
    <property type="molecule type" value="Genomic_DNA"/>
</dbReference>
<keyword evidence="2" id="KW-1185">Reference proteome</keyword>
<dbReference type="OrthoDB" id="2874037at2"/>
<dbReference type="RefSeq" id="WP_148928538.1">
    <property type="nucleotide sequence ID" value="NZ_VNHS01000002.1"/>
</dbReference>
<proteinExistence type="predicted"/>
<dbReference type="Proteomes" id="UP000323257">
    <property type="component" value="Unassembled WGS sequence"/>
</dbReference>
<accession>A0A5S5CIP3</accession>
<comment type="caution">
    <text evidence="1">The sequence shown here is derived from an EMBL/GenBank/DDBJ whole genome shotgun (WGS) entry which is preliminary data.</text>
</comment>
<organism evidence="1 2">
    <name type="scientific">Paenibacillus methanolicus</name>
    <dbReference type="NCBI Taxonomy" id="582686"/>
    <lineage>
        <taxon>Bacteria</taxon>
        <taxon>Bacillati</taxon>
        <taxon>Bacillota</taxon>
        <taxon>Bacilli</taxon>
        <taxon>Bacillales</taxon>
        <taxon>Paenibacillaceae</taxon>
        <taxon>Paenibacillus</taxon>
    </lineage>
</organism>
<sequence>MRQRLEEFKARLIEEGRLAGHEDVLLAFDHLLDEVDTHEQEHLVNNAKYGIAGYKVDRGAEDTFREEMSWMRQAAYRVIERTVADLINKGNKHWENFYDKVD</sequence>
<evidence type="ECO:0000313" key="2">
    <source>
        <dbReference type="Proteomes" id="UP000323257"/>
    </source>
</evidence>
<name>A0A5S5CIP3_9BACL</name>